<reference evidence="7" key="2">
    <citation type="submission" date="2023-01" db="EMBL/GenBank/DDBJ databases">
        <authorList>
            <person name="Sun Q."/>
            <person name="Evtushenko L."/>
        </authorList>
    </citation>
    <scope>NUCLEOTIDE SEQUENCE</scope>
    <source>
        <strain evidence="7">VKM B-2347</strain>
    </source>
</reference>
<evidence type="ECO:0000256" key="5">
    <source>
        <dbReference type="SAM" id="SignalP"/>
    </source>
</evidence>
<evidence type="ECO:0000256" key="3">
    <source>
        <dbReference type="ARBA" id="ARBA00023004"/>
    </source>
</evidence>
<evidence type="ECO:0000256" key="4">
    <source>
        <dbReference type="PROSITE-ProRule" id="PRU00433"/>
    </source>
</evidence>
<reference evidence="7" key="1">
    <citation type="journal article" date="2014" name="Int. J. Syst. Evol. Microbiol.">
        <title>Complete genome sequence of Corynebacterium casei LMG S-19264T (=DSM 44701T), isolated from a smear-ripened cheese.</title>
        <authorList>
            <consortium name="US DOE Joint Genome Institute (JGI-PGF)"/>
            <person name="Walter F."/>
            <person name="Albersmeier A."/>
            <person name="Kalinowski J."/>
            <person name="Ruckert C."/>
        </authorList>
    </citation>
    <scope>NUCLEOTIDE SEQUENCE</scope>
    <source>
        <strain evidence="7">VKM B-2347</strain>
    </source>
</reference>
<dbReference type="RefSeq" id="WP_271168583.1">
    <property type="nucleotide sequence ID" value="NZ_BSFI01000008.1"/>
</dbReference>
<keyword evidence="3 4" id="KW-0408">Iron</keyword>
<evidence type="ECO:0000259" key="6">
    <source>
        <dbReference type="PROSITE" id="PS51007"/>
    </source>
</evidence>
<sequence>MRIKAVFASLALGSALVAGSAAMAAEGPYTQAQLDKGKSEYNGACRQCHAKEGAGALGPALKGDAFLKVFGGKPVAELRDYIHTNMPQNAPGSLTEDQLNVLTAYILSLNGFTPGQTEMSADSAKGAQLTP</sequence>
<feature type="domain" description="Cytochrome c" evidence="6">
    <location>
        <begin position="32"/>
        <end position="110"/>
    </location>
</feature>
<organism evidence="7 8">
    <name type="scientific">Hansschlegelia plantiphila</name>
    <dbReference type="NCBI Taxonomy" id="374655"/>
    <lineage>
        <taxon>Bacteria</taxon>
        <taxon>Pseudomonadati</taxon>
        <taxon>Pseudomonadota</taxon>
        <taxon>Alphaproteobacteria</taxon>
        <taxon>Hyphomicrobiales</taxon>
        <taxon>Methylopilaceae</taxon>
        <taxon>Hansschlegelia</taxon>
    </lineage>
</organism>
<keyword evidence="8" id="KW-1185">Reference proteome</keyword>
<protein>
    <recommendedName>
        <fullName evidence="6">Cytochrome c domain-containing protein</fullName>
    </recommendedName>
</protein>
<keyword evidence="2 4" id="KW-0479">Metal-binding</keyword>
<dbReference type="PROSITE" id="PS51007">
    <property type="entry name" value="CYTC"/>
    <property type="match status" value="1"/>
</dbReference>
<accession>A0A9W6MW04</accession>
<dbReference type="EMBL" id="BSFI01000008">
    <property type="protein sequence ID" value="GLK68337.1"/>
    <property type="molecule type" value="Genomic_DNA"/>
</dbReference>
<dbReference type="GO" id="GO:0020037">
    <property type="term" value="F:heme binding"/>
    <property type="evidence" value="ECO:0007669"/>
    <property type="project" value="InterPro"/>
</dbReference>
<feature type="signal peptide" evidence="5">
    <location>
        <begin position="1"/>
        <end position="24"/>
    </location>
</feature>
<name>A0A9W6MW04_9HYPH</name>
<dbReference type="Proteomes" id="UP001143372">
    <property type="component" value="Unassembled WGS sequence"/>
</dbReference>
<dbReference type="Gene3D" id="1.10.760.10">
    <property type="entry name" value="Cytochrome c-like domain"/>
    <property type="match status" value="1"/>
</dbReference>
<proteinExistence type="predicted"/>
<feature type="chain" id="PRO_5040846733" description="Cytochrome c domain-containing protein" evidence="5">
    <location>
        <begin position="25"/>
        <end position="131"/>
    </location>
</feature>
<evidence type="ECO:0000256" key="1">
    <source>
        <dbReference type="ARBA" id="ARBA00022617"/>
    </source>
</evidence>
<keyword evidence="5" id="KW-0732">Signal</keyword>
<keyword evidence="1 4" id="KW-0349">Heme</keyword>
<dbReference type="AlphaFoldDB" id="A0A9W6MW04"/>
<evidence type="ECO:0000313" key="7">
    <source>
        <dbReference type="EMBL" id="GLK68337.1"/>
    </source>
</evidence>
<dbReference type="Pfam" id="PF13442">
    <property type="entry name" value="Cytochrome_CBB3"/>
    <property type="match status" value="1"/>
</dbReference>
<dbReference type="InterPro" id="IPR009056">
    <property type="entry name" value="Cyt_c-like_dom"/>
</dbReference>
<gene>
    <name evidence="7" type="ORF">GCM10008179_19750</name>
</gene>
<comment type="caution">
    <text evidence="7">The sequence shown here is derived from an EMBL/GenBank/DDBJ whole genome shotgun (WGS) entry which is preliminary data.</text>
</comment>
<evidence type="ECO:0000313" key="8">
    <source>
        <dbReference type="Proteomes" id="UP001143372"/>
    </source>
</evidence>
<dbReference type="GO" id="GO:0046872">
    <property type="term" value="F:metal ion binding"/>
    <property type="evidence" value="ECO:0007669"/>
    <property type="project" value="UniProtKB-KW"/>
</dbReference>
<dbReference type="SUPFAM" id="SSF46626">
    <property type="entry name" value="Cytochrome c"/>
    <property type="match status" value="1"/>
</dbReference>
<evidence type="ECO:0000256" key="2">
    <source>
        <dbReference type="ARBA" id="ARBA00022723"/>
    </source>
</evidence>
<dbReference type="InterPro" id="IPR036909">
    <property type="entry name" value="Cyt_c-like_dom_sf"/>
</dbReference>
<dbReference type="GO" id="GO:0009055">
    <property type="term" value="F:electron transfer activity"/>
    <property type="evidence" value="ECO:0007669"/>
    <property type="project" value="InterPro"/>
</dbReference>